<dbReference type="InterPro" id="IPR029044">
    <property type="entry name" value="Nucleotide-diphossugar_trans"/>
</dbReference>
<dbReference type="Pfam" id="PF02348">
    <property type="entry name" value="CTP_transf_3"/>
    <property type="match status" value="1"/>
</dbReference>
<dbReference type="InterPro" id="IPR003329">
    <property type="entry name" value="Cytidylyl_trans"/>
</dbReference>
<dbReference type="GO" id="GO:0016020">
    <property type="term" value="C:membrane"/>
    <property type="evidence" value="ECO:0007669"/>
    <property type="project" value="UniProtKB-SubCell"/>
</dbReference>
<dbReference type="NCBIfam" id="NF003952">
    <property type="entry name" value="PRK05450.1-5"/>
    <property type="match status" value="1"/>
</dbReference>
<comment type="function">
    <text evidence="5">Activates KDO (a required 8-carbon sugar) for incorporation into bacterial lipopolysaccharide in Gram-negative bacteria.</text>
</comment>
<dbReference type="PANTHER" id="PTHR42866:SF2">
    <property type="entry name" value="3-DEOXY-MANNO-OCTULOSONATE CYTIDYLYLTRANSFERASE, MITOCHONDRIAL"/>
    <property type="match status" value="1"/>
</dbReference>
<dbReference type="RefSeq" id="WP_076722863.1">
    <property type="nucleotide sequence ID" value="NZ_JABWTC010000009.1"/>
</dbReference>
<evidence type="ECO:0000256" key="4">
    <source>
        <dbReference type="ARBA" id="ARBA00022985"/>
    </source>
</evidence>
<name>A0A1V2DY64_9GAMM</name>
<dbReference type="SUPFAM" id="SSF53448">
    <property type="entry name" value="Nucleotide-diphospho-sugar transferases"/>
    <property type="match status" value="1"/>
</dbReference>
<dbReference type="AlphaFoldDB" id="A0A1V2DY64"/>
<organism evidence="6 7">
    <name type="scientific">Marinobacter lutaoensis</name>
    <dbReference type="NCBI Taxonomy" id="135739"/>
    <lineage>
        <taxon>Bacteria</taxon>
        <taxon>Pseudomonadati</taxon>
        <taxon>Pseudomonadota</taxon>
        <taxon>Gammaproteobacteria</taxon>
        <taxon>Pseudomonadales</taxon>
        <taxon>Marinobacteraceae</taxon>
        <taxon>Marinobacter</taxon>
    </lineage>
</organism>
<reference evidence="6 7" key="1">
    <citation type="submission" date="2016-12" db="EMBL/GenBank/DDBJ databases">
        <title>Marinobacter lutaoensis whole genome sequencing.</title>
        <authorList>
            <person name="Verma A."/>
            <person name="Krishnamurthi S."/>
        </authorList>
    </citation>
    <scope>NUCLEOTIDE SEQUENCE [LARGE SCALE GENOMIC DNA]</scope>
    <source>
        <strain evidence="6 7">T5054</strain>
    </source>
</reference>
<keyword evidence="7" id="KW-1185">Reference proteome</keyword>
<evidence type="ECO:0000256" key="3">
    <source>
        <dbReference type="ARBA" id="ARBA00022695"/>
    </source>
</evidence>
<evidence type="ECO:0000256" key="1">
    <source>
        <dbReference type="ARBA" id="ARBA00004370"/>
    </source>
</evidence>
<keyword evidence="3 5" id="KW-0548">Nucleotidyltransferase</keyword>
<keyword evidence="2 5" id="KW-0808">Transferase</keyword>
<dbReference type="PANTHER" id="PTHR42866">
    <property type="entry name" value="3-DEOXY-MANNO-OCTULOSONATE CYTIDYLYLTRANSFERASE"/>
    <property type="match status" value="1"/>
</dbReference>
<dbReference type="EC" id="2.7.7.38" evidence="5"/>
<comment type="pathway">
    <text evidence="5">Nucleotide-sugar biosynthesis; CMP-3-deoxy-D-manno-octulosonate biosynthesis; CMP-3-deoxy-D-manno-octulosonate from 3-deoxy-D-manno-octulosonate and CTP: step 1/1.</text>
</comment>
<evidence type="ECO:0000256" key="2">
    <source>
        <dbReference type="ARBA" id="ARBA00022679"/>
    </source>
</evidence>
<comment type="subcellular location">
    <subcellularLocation>
        <location evidence="5">Cytoplasm</location>
    </subcellularLocation>
    <subcellularLocation>
        <location evidence="1">Membrane</location>
    </subcellularLocation>
</comment>
<dbReference type="STRING" id="135739.BTO32_02620"/>
<evidence type="ECO:0000256" key="5">
    <source>
        <dbReference type="HAMAP-Rule" id="MF_00057"/>
    </source>
</evidence>
<dbReference type="CDD" id="cd02517">
    <property type="entry name" value="CMP-KDO-Synthetase"/>
    <property type="match status" value="1"/>
</dbReference>
<dbReference type="Proteomes" id="UP000189339">
    <property type="component" value="Unassembled WGS sequence"/>
</dbReference>
<protein>
    <recommendedName>
        <fullName evidence="5">3-deoxy-manno-octulosonate cytidylyltransferase</fullName>
        <ecNumber evidence="5">2.7.7.38</ecNumber>
    </recommendedName>
    <alternativeName>
        <fullName evidence="5">CMP-2-keto-3-deoxyoctulosonic acid synthase</fullName>
        <shortName evidence="5">CKS</shortName>
        <shortName evidence="5">CMP-KDO synthase</shortName>
    </alternativeName>
</protein>
<dbReference type="GO" id="GO:0008690">
    <property type="term" value="F:3-deoxy-manno-octulosonate cytidylyltransferase activity"/>
    <property type="evidence" value="ECO:0007669"/>
    <property type="project" value="UniProtKB-UniRule"/>
</dbReference>
<comment type="caution">
    <text evidence="6">The sequence shown here is derived from an EMBL/GenBank/DDBJ whole genome shotgun (WGS) entry which is preliminary data.</text>
</comment>
<dbReference type="GO" id="GO:0009103">
    <property type="term" value="P:lipopolysaccharide biosynthetic process"/>
    <property type="evidence" value="ECO:0007669"/>
    <property type="project" value="UniProtKB-UniRule"/>
</dbReference>
<keyword evidence="5" id="KW-0963">Cytoplasm</keyword>
<comment type="catalytic activity">
    <reaction evidence="5">
        <text>3-deoxy-alpha-D-manno-oct-2-ulosonate + CTP = CMP-3-deoxy-beta-D-manno-octulosonate + diphosphate</text>
        <dbReference type="Rhea" id="RHEA:23448"/>
        <dbReference type="ChEBI" id="CHEBI:33019"/>
        <dbReference type="ChEBI" id="CHEBI:37563"/>
        <dbReference type="ChEBI" id="CHEBI:85986"/>
        <dbReference type="ChEBI" id="CHEBI:85987"/>
        <dbReference type="EC" id="2.7.7.38"/>
    </reaction>
</comment>
<comment type="similarity">
    <text evidence="5">Belongs to the KdsB family.</text>
</comment>
<dbReference type="Gene3D" id="3.90.550.10">
    <property type="entry name" value="Spore Coat Polysaccharide Biosynthesis Protein SpsA, Chain A"/>
    <property type="match status" value="1"/>
</dbReference>
<dbReference type="HAMAP" id="MF_00057">
    <property type="entry name" value="KdsB"/>
    <property type="match status" value="1"/>
</dbReference>
<dbReference type="NCBIfam" id="TIGR00466">
    <property type="entry name" value="kdsB"/>
    <property type="match status" value="1"/>
</dbReference>
<dbReference type="NCBIfam" id="NF003950">
    <property type="entry name" value="PRK05450.1-3"/>
    <property type="match status" value="1"/>
</dbReference>
<accession>A0A1V2DY64</accession>
<dbReference type="GO" id="GO:0033468">
    <property type="term" value="P:CMP-keto-3-deoxy-D-manno-octulosonic acid biosynthetic process"/>
    <property type="evidence" value="ECO:0007669"/>
    <property type="project" value="UniProtKB-UniRule"/>
</dbReference>
<dbReference type="NCBIfam" id="NF009905">
    <property type="entry name" value="PRK13368.1"/>
    <property type="match status" value="1"/>
</dbReference>
<dbReference type="InterPro" id="IPR004528">
    <property type="entry name" value="KdsB"/>
</dbReference>
<dbReference type="OrthoDB" id="9815559at2"/>
<dbReference type="FunFam" id="3.90.550.10:FF:000011">
    <property type="entry name" value="3-deoxy-manno-octulosonate cytidylyltransferase"/>
    <property type="match status" value="1"/>
</dbReference>
<proteinExistence type="inferred from homology"/>
<evidence type="ECO:0000313" key="6">
    <source>
        <dbReference type="EMBL" id="ONF45370.1"/>
    </source>
</evidence>
<dbReference type="EMBL" id="MSCW01000001">
    <property type="protein sequence ID" value="ONF45370.1"/>
    <property type="molecule type" value="Genomic_DNA"/>
</dbReference>
<dbReference type="GO" id="GO:0005829">
    <property type="term" value="C:cytosol"/>
    <property type="evidence" value="ECO:0007669"/>
    <property type="project" value="TreeGrafter"/>
</dbReference>
<dbReference type="UniPathway" id="UPA00358">
    <property type="reaction ID" value="UER00476"/>
</dbReference>
<evidence type="ECO:0000313" key="7">
    <source>
        <dbReference type="Proteomes" id="UP000189339"/>
    </source>
</evidence>
<keyword evidence="4 5" id="KW-0448">Lipopolysaccharide biosynthesis</keyword>
<sequence length="262" mass="28529">MSFTVVIPARYASTRLPGKPLADIAGKPMIQHVCERAAESLAGRVVVATDDDRVRAACEAFGAEVVMTSPDHASGTDRLEEVARQLGLEPDHRVINVQGDEPLIPPALINQVAENLEQYPEAAIATLCERIHDIEALFNPNVVKVVFDHQGMAHYFSRAPIPWARDTWPDLAAAAQGLCSLPDGVGYFRHIGIYGYRAGVLSDFVSWAPAPTERTESLEQLRALYNGARIHVDIAAENPPGGVDTEADLARVRQWFASRGEG</sequence>
<gene>
    <name evidence="5" type="primary">kdsB</name>
    <name evidence="6" type="ORF">BTO32_02620</name>
</gene>